<dbReference type="InterPro" id="IPR027417">
    <property type="entry name" value="P-loop_NTPase"/>
</dbReference>
<feature type="domain" description="AIG1-type G" evidence="3">
    <location>
        <begin position="13"/>
        <end position="63"/>
    </location>
</feature>
<reference evidence="4" key="1">
    <citation type="submission" date="2021-06" db="EMBL/GenBank/DDBJ databases">
        <authorList>
            <person name="Kallberg Y."/>
            <person name="Tangrot J."/>
            <person name="Rosling A."/>
        </authorList>
    </citation>
    <scope>NUCLEOTIDE SEQUENCE</scope>
    <source>
        <strain evidence="4">IN212</strain>
    </source>
</reference>
<keyword evidence="1" id="KW-0547">Nucleotide-binding</keyword>
<dbReference type="GO" id="GO:0005525">
    <property type="term" value="F:GTP binding"/>
    <property type="evidence" value="ECO:0007669"/>
    <property type="project" value="InterPro"/>
</dbReference>
<evidence type="ECO:0000259" key="3">
    <source>
        <dbReference type="Pfam" id="PF04548"/>
    </source>
</evidence>
<feature type="non-terminal residue" evidence="4">
    <location>
        <position position="324"/>
    </location>
</feature>
<dbReference type="EMBL" id="CAJVPZ010011916">
    <property type="protein sequence ID" value="CAG8634761.1"/>
    <property type="molecule type" value="Genomic_DNA"/>
</dbReference>
<keyword evidence="2" id="KW-0175">Coiled coil</keyword>
<proteinExistence type="predicted"/>
<comment type="caution">
    <text evidence="4">The sequence shown here is derived from an EMBL/GenBank/DDBJ whole genome shotgun (WGS) entry which is preliminary data.</text>
</comment>
<feature type="coiled-coil region" evidence="2">
    <location>
        <begin position="107"/>
        <end position="211"/>
    </location>
</feature>
<dbReference type="Proteomes" id="UP000789396">
    <property type="component" value="Unassembled WGS sequence"/>
</dbReference>
<evidence type="ECO:0000256" key="1">
    <source>
        <dbReference type="ARBA" id="ARBA00022741"/>
    </source>
</evidence>
<accession>A0A9N9GXZ6</accession>
<protein>
    <submittedName>
        <fullName evidence="4">2502_t:CDS:1</fullName>
    </submittedName>
</protein>
<evidence type="ECO:0000256" key="2">
    <source>
        <dbReference type="SAM" id="Coils"/>
    </source>
</evidence>
<evidence type="ECO:0000313" key="4">
    <source>
        <dbReference type="EMBL" id="CAG8634761.1"/>
    </source>
</evidence>
<organism evidence="4 5">
    <name type="scientific">Racocetra fulgida</name>
    <dbReference type="NCBI Taxonomy" id="60492"/>
    <lineage>
        <taxon>Eukaryota</taxon>
        <taxon>Fungi</taxon>
        <taxon>Fungi incertae sedis</taxon>
        <taxon>Mucoromycota</taxon>
        <taxon>Glomeromycotina</taxon>
        <taxon>Glomeromycetes</taxon>
        <taxon>Diversisporales</taxon>
        <taxon>Gigasporaceae</taxon>
        <taxon>Racocetra</taxon>
    </lineage>
</organism>
<dbReference type="SUPFAM" id="SSF52540">
    <property type="entry name" value="P-loop containing nucleoside triphosphate hydrolases"/>
    <property type="match status" value="1"/>
</dbReference>
<sequence>PYDAGPFTVSDGMVKVTIDGQKFNIVDTPGIFDTTKPDEEVFREIAKAVQKCAYGVKAILFVFGDNALEYLIAVFSHATKKQNADKDEMRKAWTSEIASFIGSFYTSEKLESARQAQEKIMREKEKEERRIKAEYEEKLRKEGKEKADRDYREEMNRMKAEYEQRQKRSLEVMANDISKRFDEMTTQLNNLNGKIAQLESEKRKLDDVKNNRFEFSEIYLISHLGHFDDPFDMVKIKFTNPDGSEVFPSTHRQKELHPYVQILETTYIIWCKALEGIKIIGQKARTIIARQITPIKDRPITKLRLVSDCEGCVEGWVEVGVEVE</sequence>
<dbReference type="AlphaFoldDB" id="A0A9N9GXZ6"/>
<feature type="non-terminal residue" evidence="4">
    <location>
        <position position="1"/>
    </location>
</feature>
<name>A0A9N9GXZ6_9GLOM</name>
<gene>
    <name evidence="4" type="ORF">RFULGI_LOCUS7854</name>
</gene>
<dbReference type="InterPro" id="IPR006703">
    <property type="entry name" value="G_AIG1"/>
</dbReference>
<dbReference type="Pfam" id="PF04548">
    <property type="entry name" value="AIG1"/>
    <property type="match status" value="1"/>
</dbReference>
<evidence type="ECO:0000313" key="5">
    <source>
        <dbReference type="Proteomes" id="UP000789396"/>
    </source>
</evidence>
<dbReference type="Gene3D" id="3.40.50.300">
    <property type="entry name" value="P-loop containing nucleotide triphosphate hydrolases"/>
    <property type="match status" value="1"/>
</dbReference>
<dbReference type="OrthoDB" id="8954335at2759"/>
<keyword evidence="5" id="KW-1185">Reference proteome</keyword>